<accession>A0A0A9HQH0</accession>
<organism evidence="1">
    <name type="scientific">Arundo donax</name>
    <name type="common">Giant reed</name>
    <name type="synonym">Donax arundinaceus</name>
    <dbReference type="NCBI Taxonomy" id="35708"/>
    <lineage>
        <taxon>Eukaryota</taxon>
        <taxon>Viridiplantae</taxon>
        <taxon>Streptophyta</taxon>
        <taxon>Embryophyta</taxon>
        <taxon>Tracheophyta</taxon>
        <taxon>Spermatophyta</taxon>
        <taxon>Magnoliopsida</taxon>
        <taxon>Liliopsida</taxon>
        <taxon>Poales</taxon>
        <taxon>Poaceae</taxon>
        <taxon>PACMAD clade</taxon>
        <taxon>Arundinoideae</taxon>
        <taxon>Arundineae</taxon>
        <taxon>Arundo</taxon>
    </lineage>
</organism>
<name>A0A0A9HQH0_ARUDO</name>
<reference evidence="1" key="1">
    <citation type="submission" date="2014-09" db="EMBL/GenBank/DDBJ databases">
        <authorList>
            <person name="Magalhaes I.L.F."/>
            <person name="Oliveira U."/>
            <person name="Santos F.R."/>
            <person name="Vidigal T.H.D.A."/>
            <person name="Brescovit A.D."/>
            <person name="Santos A.J."/>
        </authorList>
    </citation>
    <scope>NUCLEOTIDE SEQUENCE</scope>
    <source>
        <tissue evidence="1">Shoot tissue taken approximately 20 cm above the soil surface</tissue>
    </source>
</reference>
<proteinExistence type="predicted"/>
<dbReference type="EMBL" id="GBRH01162758">
    <property type="protein sequence ID" value="JAE35138.1"/>
    <property type="molecule type" value="Transcribed_RNA"/>
</dbReference>
<reference evidence="1" key="2">
    <citation type="journal article" date="2015" name="Data Brief">
        <title>Shoot transcriptome of the giant reed, Arundo donax.</title>
        <authorList>
            <person name="Barrero R.A."/>
            <person name="Guerrero F.D."/>
            <person name="Moolhuijzen P."/>
            <person name="Goolsby J.A."/>
            <person name="Tidwell J."/>
            <person name="Bellgard S.E."/>
            <person name="Bellgard M.I."/>
        </authorList>
    </citation>
    <scope>NUCLEOTIDE SEQUENCE</scope>
    <source>
        <tissue evidence="1">Shoot tissue taken approximately 20 cm above the soil surface</tissue>
    </source>
</reference>
<protein>
    <submittedName>
        <fullName evidence="1">Uncharacterized protein</fullName>
    </submittedName>
</protein>
<evidence type="ECO:0000313" key="1">
    <source>
        <dbReference type="EMBL" id="JAE35138.1"/>
    </source>
</evidence>
<sequence>MRRAIVISYGFGQQYHSKDIFLDKLTAVKQPSSHFRTFMFYYYSNL</sequence>
<dbReference type="AlphaFoldDB" id="A0A0A9HQH0"/>